<comment type="caution">
    <text evidence="2">The sequence shown here is derived from an EMBL/GenBank/DDBJ whole genome shotgun (WGS) entry which is preliminary data.</text>
</comment>
<accession>A0A0F9N9Y8</accession>
<name>A0A0F9N9Y8_9ZZZZ</name>
<dbReference type="AlphaFoldDB" id="A0A0F9N9Y8"/>
<reference evidence="2" key="1">
    <citation type="journal article" date="2015" name="Nature">
        <title>Complex archaea that bridge the gap between prokaryotes and eukaryotes.</title>
        <authorList>
            <person name="Spang A."/>
            <person name="Saw J.H."/>
            <person name="Jorgensen S.L."/>
            <person name="Zaremba-Niedzwiedzka K."/>
            <person name="Martijn J."/>
            <person name="Lind A.E."/>
            <person name="van Eijk R."/>
            <person name="Schleper C."/>
            <person name="Guy L."/>
            <person name="Ettema T.J."/>
        </authorList>
    </citation>
    <scope>NUCLEOTIDE SEQUENCE</scope>
</reference>
<sequence>MKIRAGFISNSSSGSFSIPSKLLTDEQKEMLLSLDDSKETMAKLHAMAKPGTKIYCTSENNYPKNEEYHKIYQKMIDNDEFLDSSWSISERKHFEELPWIGGGTWMDNYGLRHLMEKIGIDLTAVEWGNQWDEAEKATNPETIEIFIALHRAWYDRLSEDDKKFEEEYGSGRPSRISIYEKTEESETKE</sequence>
<proteinExistence type="predicted"/>
<feature type="compositionally biased region" description="Basic and acidic residues" evidence="1">
    <location>
        <begin position="178"/>
        <end position="189"/>
    </location>
</feature>
<dbReference type="EMBL" id="LAZR01007391">
    <property type="protein sequence ID" value="KKM85550.1"/>
    <property type="molecule type" value="Genomic_DNA"/>
</dbReference>
<evidence type="ECO:0000313" key="2">
    <source>
        <dbReference type="EMBL" id="KKM85550.1"/>
    </source>
</evidence>
<protein>
    <submittedName>
        <fullName evidence="2">Uncharacterized protein</fullName>
    </submittedName>
</protein>
<evidence type="ECO:0000256" key="1">
    <source>
        <dbReference type="SAM" id="MobiDB-lite"/>
    </source>
</evidence>
<organism evidence="2">
    <name type="scientific">marine sediment metagenome</name>
    <dbReference type="NCBI Taxonomy" id="412755"/>
    <lineage>
        <taxon>unclassified sequences</taxon>
        <taxon>metagenomes</taxon>
        <taxon>ecological metagenomes</taxon>
    </lineage>
</organism>
<feature type="region of interest" description="Disordered" evidence="1">
    <location>
        <begin position="165"/>
        <end position="189"/>
    </location>
</feature>
<gene>
    <name evidence="2" type="ORF">LCGC14_1287970</name>
</gene>